<dbReference type="InterPro" id="IPR036638">
    <property type="entry name" value="HLH_DNA-bd_sf"/>
</dbReference>
<dbReference type="AlphaFoldDB" id="V9DJM6"/>
<organism evidence="1">
    <name type="scientific">Cladophialophora carrionii CBS 160.54</name>
    <dbReference type="NCBI Taxonomy" id="1279043"/>
    <lineage>
        <taxon>Eukaryota</taxon>
        <taxon>Fungi</taxon>
        <taxon>Dikarya</taxon>
        <taxon>Ascomycota</taxon>
        <taxon>Pezizomycotina</taxon>
        <taxon>Eurotiomycetes</taxon>
        <taxon>Chaetothyriomycetidae</taxon>
        <taxon>Chaetothyriales</taxon>
        <taxon>Herpotrichiellaceae</taxon>
        <taxon>Cladophialophora</taxon>
    </lineage>
</organism>
<sequence length="78" mass="8845">MTQLQRTLVASELATCVFGQSWALCKLSESLTKVGKAEIMTSAIDYVNQAELQIRWITHEIETLQNRVLHLQTLLPCE</sequence>
<accession>V9DJM6</accession>
<dbReference type="Proteomes" id="UP000030678">
    <property type="component" value="Unassembled WGS sequence"/>
</dbReference>
<dbReference type="SUPFAM" id="SSF47459">
    <property type="entry name" value="HLH, helix-loop-helix DNA-binding domain"/>
    <property type="match status" value="1"/>
</dbReference>
<proteinExistence type="predicted"/>
<dbReference type="GO" id="GO:0046983">
    <property type="term" value="F:protein dimerization activity"/>
    <property type="evidence" value="ECO:0007669"/>
    <property type="project" value="InterPro"/>
</dbReference>
<dbReference type="GeneID" id="19988240"/>
<dbReference type="VEuPathDB" id="FungiDB:G647_09747"/>
<dbReference type="RefSeq" id="XP_008723962.1">
    <property type="nucleotide sequence ID" value="XM_008725740.1"/>
</dbReference>
<evidence type="ECO:0008006" key="2">
    <source>
        <dbReference type="Google" id="ProtNLM"/>
    </source>
</evidence>
<name>V9DJM6_9EURO</name>
<reference evidence="1" key="1">
    <citation type="submission" date="2013-03" db="EMBL/GenBank/DDBJ databases">
        <title>The Genome Sequence of Cladophialophora carrionii CBS 160.54.</title>
        <authorList>
            <consortium name="The Broad Institute Genomics Platform"/>
            <person name="Cuomo C."/>
            <person name="de Hoog S."/>
            <person name="Gorbushina A."/>
            <person name="Walker B."/>
            <person name="Young S.K."/>
            <person name="Zeng Q."/>
            <person name="Gargeya S."/>
            <person name="Fitzgerald M."/>
            <person name="Haas B."/>
            <person name="Abouelleil A."/>
            <person name="Allen A.W."/>
            <person name="Alvarado L."/>
            <person name="Arachchi H.M."/>
            <person name="Berlin A.M."/>
            <person name="Chapman S.B."/>
            <person name="Gainer-Dewar J."/>
            <person name="Goldberg J."/>
            <person name="Griggs A."/>
            <person name="Gujja S."/>
            <person name="Hansen M."/>
            <person name="Howarth C."/>
            <person name="Imamovic A."/>
            <person name="Ireland A."/>
            <person name="Larimer J."/>
            <person name="McCowan C."/>
            <person name="Murphy C."/>
            <person name="Pearson M."/>
            <person name="Poon T.W."/>
            <person name="Priest M."/>
            <person name="Roberts A."/>
            <person name="Saif S."/>
            <person name="Shea T."/>
            <person name="Sisk P."/>
            <person name="Sykes S."/>
            <person name="Wortman J."/>
            <person name="Nusbaum C."/>
            <person name="Birren B."/>
        </authorList>
    </citation>
    <scope>NUCLEOTIDE SEQUENCE [LARGE SCALE GENOMIC DNA]</scope>
    <source>
        <strain evidence="1">CBS 160.54</strain>
    </source>
</reference>
<protein>
    <recommendedName>
        <fullName evidence="2">BHLH domain-containing protein</fullName>
    </recommendedName>
</protein>
<dbReference type="EMBL" id="KI635850">
    <property type="protein sequence ID" value="ETI27065.1"/>
    <property type="molecule type" value="Genomic_DNA"/>
</dbReference>
<dbReference type="Gene3D" id="4.10.280.10">
    <property type="entry name" value="Helix-loop-helix DNA-binding domain"/>
    <property type="match status" value="1"/>
</dbReference>
<evidence type="ECO:0000313" key="1">
    <source>
        <dbReference type="EMBL" id="ETI27065.1"/>
    </source>
</evidence>
<dbReference type="HOGENOM" id="CLU_2621827_0_0_1"/>
<gene>
    <name evidence="1" type="ORF">G647_09747</name>
</gene>